<evidence type="ECO:0000313" key="1">
    <source>
        <dbReference type="EMBL" id="MBK7675652.1"/>
    </source>
</evidence>
<accession>A0A935UGG7</accession>
<evidence type="ECO:0000313" key="2">
    <source>
        <dbReference type="Proteomes" id="UP000697998"/>
    </source>
</evidence>
<dbReference type="AlphaFoldDB" id="A0A935UGG7"/>
<dbReference type="EMBL" id="JADJMH010000013">
    <property type="protein sequence ID" value="MBK7675652.1"/>
    <property type="molecule type" value="Genomic_DNA"/>
</dbReference>
<gene>
    <name evidence="1" type="ORF">IPJ27_13345</name>
</gene>
<dbReference type="Proteomes" id="UP000697998">
    <property type="component" value="Unassembled WGS sequence"/>
</dbReference>
<sequence length="88" mass="9208">MRFQITTGAGGFRLGPGSVGAESSCMYCDMRNIVQSPAANGALKSRLVGVALTWIKASNVTCPDAPPKMIYATSPPAGEVETVQTSMR</sequence>
<comment type="caution">
    <text evidence="1">The sequence shown here is derived from an EMBL/GenBank/DDBJ whole genome shotgun (WGS) entry which is preliminary data.</text>
</comment>
<protein>
    <submittedName>
        <fullName evidence="1">Uncharacterized protein</fullName>
    </submittedName>
</protein>
<organism evidence="1 2">
    <name type="scientific">Candidatus Accumulibacter proximus</name>
    <dbReference type="NCBI Taxonomy" id="2954385"/>
    <lineage>
        <taxon>Bacteria</taxon>
        <taxon>Pseudomonadati</taxon>
        <taxon>Pseudomonadota</taxon>
        <taxon>Betaproteobacteria</taxon>
        <taxon>Candidatus Accumulibacter</taxon>
    </lineage>
</organism>
<proteinExistence type="predicted"/>
<reference evidence="1 2" key="1">
    <citation type="submission" date="2020-10" db="EMBL/GenBank/DDBJ databases">
        <title>Connecting structure to function with the recovery of over 1000 high-quality activated sludge metagenome-assembled genomes encoding full-length rRNA genes using long-read sequencing.</title>
        <authorList>
            <person name="Singleton C.M."/>
            <person name="Petriglieri F."/>
            <person name="Kristensen J.M."/>
            <person name="Kirkegaard R.H."/>
            <person name="Michaelsen T.Y."/>
            <person name="Andersen M.H."/>
            <person name="Karst S.M."/>
            <person name="Dueholm M.S."/>
            <person name="Nielsen P.H."/>
            <person name="Albertsen M."/>
        </authorList>
    </citation>
    <scope>NUCLEOTIDE SEQUENCE [LARGE SCALE GENOMIC DNA]</scope>
    <source>
        <strain evidence="1">EsbW_18-Q3-R4-48_BATAC.285</strain>
    </source>
</reference>
<name>A0A935UGG7_9PROT</name>